<dbReference type="RefSeq" id="WP_181676411.1">
    <property type="nucleotide sequence ID" value="NZ_JABJVM010000006.1"/>
</dbReference>
<dbReference type="Proteomes" id="UP000548787">
    <property type="component" value="Unassembled WGS sequence"/>
</dbReference>
<protein>
    <recommendedName>
        <fullName evidence="4">WxL domain-containing protein</fullName>
    </recommendedName>
</protein>
<sequence length="93" mass="10332">MKKNKIFIPVVLASTLVLTTILPTFVNASEAVEQEENQLNGEEIFYSLESENRAIEYDVPEEIAVLPSNPLLRANVPVDNSGVTAQKRFRGIT</sequence>
<name>A0A7W1YG19_9LIST</name>
<reference evidence="2 3" key="1">
    <citation type="submission" date="2020-08" db="EMBL/GenBank/DDBJ databases">
        <title>Listeria ohnekaius sp. nov. and Listeria portnoyii sp. nov. isolated from non-agricultural and natural environments.</title>
        <authorList>
            <person name="Weller D."/>
            <person name="Belias A.M."/>
            <person name="Liao J."/>
            <person name="Guo S."/>
            <person name="Orsi R.H."/>
            <person name="Wiedmann M."/>
        </authorList>
    </citation>
    <scope>NUCLEOTIDE SEQUENCE [LARGE SCALE GENOMIC DNA]</scope>
    <source>
        <strain evidence="2 3">FSL W9-0585</strain>
    </source>
</reference>
<proteinExistence type="predicted"/>
<evidence type="ECO:0000313" key="2">
    <source>
        <dbReference type="EMBL" id="MBA3926221.1"/>
    </source>
</evidence>
<evidence type="ECO:0008006" key="4">
    <source>
        <dbReference type="Google" id="ProtNLM"/>
    </source>
</evidence>
<evidence type="ECO:0000313" key="3">
    <source>
        <dbReference type="Proteomes" id="UP000548787"/>
    </source>
</evidence>
<accession>A0A7W1YG19</accession>
<feature type="chain" id="PRO_5031196129" description="WxL domain-containing protein" evidence="1">
    <location>
        <begin position="29"/>
        <end position="93"/>
    </location>
</feature>
<dbReference type="EMBL" id="JABJVM010000006">
    <property type="protein sequence ID" value="MBA3926221.1"/>
    <property type="molecule type" value="Genomic_DNA"/>
</dbReference>
<keyword evidence="3" id="KW-1185">Reference proteome</keyword>
<keyword evidence="1" id="KW-0732">Signal</keyword>
<evidence type="ECO:0000256" key="1">
    <source>
        <dbReference type="SAM" id="SignalP"/>
    </source>
</evidence>
<feature type="signal peptide" evidence="1">
    <location>
        <begin position="1"/>
        <end position="28"/>
    </location>
</feature>
<organism evidence="2 3">
    <name type="scientific">Listeria rustica</name>
    <dbReference type="NCBI Taxonomy" id="2713503"/>
    <lineage>
        <taxon>Bacteria</taxon>
        <taxon>Bacillati</taxon>
        <taxon>Bacillota</taxon>
        <taxon>Bacilli</taxon>
        <taxon>Bacillales</taxon>
        <taxon>Listeriaceae</taxon>
        <taxon>Listeria</taxon>
    </lineage>
</organism>
<gene>
    <name evidence="2" type="ORF">HPK16_07695</name>
</gene>
<comment type="caution">
    <text evidence="2">The sequence shown here is derived from an EMBL/GenBank/DDBJ whole genome shotgun (WGS) entry which is preliminary data.</text>
</comment>
<dbReference type="AlphaFoldDB" id="A0A7W1YG19"/>